<evidence type="ECO:0000313" key="1">
    <source>
        <dbReference type="EMBL" id="OFI46762.1"/>
    </source>
</evidence>
<dbReference type="Proteomes" id="UP000177273">
    <property type="component" value="Unassembled WGS sequence"/>
</dbReference>
<keyword evidence="2" id="KW-1185">Reference proteome</keyword>
<evidence type="ECO:0000313" key="2">
    <source>
        <dbReference type="Proteomes" id="UP000177273"/>
    </source>
</evidence>
<accession>A0A9Q5NZU2</accession>
<sequence length="164" mass="19141">MAISIQTTSKKLIDSVISIIDNERESKRRSKVVSSSIDIQFKELLKDRNKVYTGYSIPKNILTILKYAFSLHFRSDVDISELRIIFADIDITDALKIEYEDKFEMMNGYLPANVDFEVLDILDYLYPWQKSAIISSGRKEFEIRGIDDIDCDFSLNIIYKKFEE</sequence>
<dbReference type="OrthoDB" id="9804099at2"/>
<dbReference type="AlphaFoldDB" id="A0A9Q5NZU2"/>
<gene>
    <name evidence="1" type="ORF">BG262_02895</name>
</gene>
<organism evidence="1 2">
    <name type="scientific">Floricoccus penangensis</name>
    <dbReference type="NCBI Taxonomy" id="1859475"/>
    <lineage>
        <taxon>Bacteria</taxon>
        <taxon>Bacillati</taxon>
        <taxon>Bacillota</taxon>
        <taxon>Bacilli</taxon>
        <taxon>Lactobacillales</taxon>
        <taxon>Streptococcaceae</taxon>
        <taxon>Floricoccus</taxon>
    </lineage>
</organism>
<dbReference type="EMBL" id="MKIQ01000027">
    <property type="protein sequence ID" value="OFI46762.1"/>
    <property type="molecule type" value="Genomic_DNA"/>
</dbReference>
<protein>
    <submittedName>
        <fullName evidence="1">Uncharacterized protein</fullName>
    </submittedName>
</protein>
<comment type="caution">
    <text evidence="1">The sequence shown here is derived from an EMBL/GenBank/DDBJ whole genome shotgun (WGS) entry which is preliminary data.</text>
</comment>
<proteinExistence type="predicted"/>
<name>A0A9Q5NZU2_9LACT</name>
<dbReference type="RefSeq" id="WP_070787895.1">
    <property type="nucleotide sequence ID" value="NZ_MKIQ01000027.1"/>
</dbReference>
<reference evidence="2" key="1">
    <citation type="submission" date="2016-09" db="EMBL/GenBank/DDBJ databases">
        <title>Draft genome sequence of a novel species of the family Streptococcaceae isolated from flowers.</title>
        <authorList>
            <person name="Chuah L.-O."/>
            <person name="Yap K.-P."/>
            <person name="Thong K.L."/>
            <person name="Liong M.T."/>
            <person name="Ahmad R."/>
            <person name="Rusul G."/>
        </authorList>
    </citation>
    <scope>NUCLEOTIDE SEQUENCE [LARGE SCALE GENOMIC DNA]</scope>
    <source>
        <strain evidence="2">HibF3</strain>
    </source>
</reference>